<feature type="coiled-coil region" evidence="1">
    <location>
        <begin position="30"/>
        <end position="128"/>
    </location>
</feature>
<evidence type="ECO:0000313" key="2">
    <source>
        <dbReference type="EMBL" id="CAA0816294.1"/>
    </source>
</evidence>
<protein>
    <submittedName>
        <fullName evidence="2">Uncharacterized protein</fullName>
    </submittedName>
</protein>
<reference evidence="2" key="1">
    <citation type="submission" date="2019-12" db="EMBL/GenBank/DDBJ databases">
        <authorList>
            <person name="Scholes J."/>
        </authorList>
    </citation>
    <scope>NUCLEOTIDE SEQUENCE</scope>
</reference>
<organism evidence="2 3">
    <name type="scientific">Striga hermonthica</name>
    <name type="common">Purple witchweed</name>
    <name type="synonym">Buchnera hermonthica</name>
    <dbReference type="NCBI Taxonomy" id="68872"/>
    <lineage>
        <taxon>Eukaryota</taxon>
        <taxon>Viridiplantae</taxon>
        <taxon>Streptophyta</taxon>
        <taxon>Embryophyta</taxon>
        <taxon>Tracheophyta</taxon>
        <taxon>Spermatophyta</taxon>
        <taxon>Magnoliopsida</taxon>
        <taxon>eudicotyledons</taxon>
        <taxon>Gunneridae</taxon>
        <taxon>Pentapetalae</taxon>
        <taxon>asterids</taxon>
        <taxon>lamiids</taxon>
        <taxon>Lamiales</taxon>
        <taxon>Orobanchaceae</taxon>
        <taxon>Buchnereae</taxon>
        <taxon>Striga</taxon>
    </lineage>
</organism>
<gene>
    <name evidence="2" type="ORF">SHERM_16162</name>
</gene>
<keyword evidence="3" id="KW-1185">Reference proteome</keyword>
<dbReference type="PANTHER" id="PTHR37174:SF2">
    <property type="entry name" value="FORKHEAD-ASSOCIATED DOMAIN PROTEIN"/>
    <property type="match status" value="1"/>
</dbReference>
<comment type="caution">
    <text evidence="2">The sequence shown here is derived from an EMBL/GenBank/DDBJ whole genome shotgun (WGS) entry which is preliminary data.</text>
</comment>
<evidence type="ECO:0000256" key="1">
    <source>
        <dbReference type="SAM" id="Coils"/>
    </source>
</evidence>
<dbReference type="OrthoDB" id="772275at2759"/>
<proteinExistence type="predicted"/>
<keyword evidence="1" id="KW-0175">Coiled coil</keyword>
<dbReference type="AlphaFoldDB" id="A0A9N7MPA4"/>
<dbReference type="Proteomes" id="UP001153555">
    <property type="component" value="Unassembled WGS sequence"/>
</dbReference>
<accession>A0A9N7MPA4</accession>
<dbReference type="PANTHER" id="PTHR37174">
    <property type="entry name" value="FORKHEAD-ASSOCIATED DOMAIN PROTEIN"/>
    <property type="match status" value="1"/>
</dbReference>
<name>A0A9N7MPA4_STRHE</name>
<evidence type="ECO:0000313" key="3">
    <source>
        <dbReference type="Proteomes" id="UP001153555"/>
    </source>
</evidence>
<sequence length="275" mass="31501">MMALNLGAVSAQWRPCSRLKTLCLASPPATDNLRQQLDNLHKEADTTRAKANNARLRLMRLSEAVEKLRRQAAVSVQTGKEYDARELLFQKKKVTQAMEKLKSRIELLDELSAKLNEVISMKETLLIENMALDHDASETEATSPVRIVSPTKENSVTSDDDQHLDLNSLQCQEEEEEEELRIIPESESKNEESIVDKRRTGANNVYTYDDFMKGIDQQLDKIEQELETFLRYSNLLLGHKKKPEYSKVHHATEILAGIRRIRNRITTIRQTGDIQ</sequence>
<dbReference type="EMBL" id="CACSLK010013932">
    <property type="protein sequence ID" value="CAA0816294.1"/>
    <property type="molecule type" value="Genomic_DNA"/>
</dbReference>